<evidence type="ECO:0000256" key="1">
    <source>
        <dbReference type="SAM" id="MobiDB-lite"/>
    </source>
</evidence>
<dbReference type="Proteomes" id="UP000594364">
    <property type="component" value="Chromosome 2"/>
</dbReference>
<dbReference type="OrthoDB" id="66095at2759"/>
<keyword evidence="4" id="KW-1185">Reference proteome</keyword>
<feature type="signal peptide" evidence="2">
    <location>
        <begin position="1"/>
        <end position="16"/>
    </location>
</feature>
<keyword evidence="2" id="KW-0732">Signal</keyword>
<sequence>MIQHLVLCILLSFVMAHITSNLLLHRFRQMNLSRPPQLPDPRPSDKTDAEDGFYRPTPIDIAVVQIMLTRSMKLPPELVDSIFDLAEYWAHSINVIDYQAEQQGHLRIPGRSASEDEFLLRSYPLGLTGIEGQNSLSKELAYDTRGAKPLPRKTDCDPSYFAKLAKYPTPRLLSPARKIVFKIKSHDQGWGGQRIQRGTYRGSWTWFEAGLERFDSELTCNAQCTLDARQDEKESKTPTLPACALRPLQPKIGKKQSRSEENSRNDTARVDYGGSDIKDDAEDEYSYVHHLHWQPEWLIQRNKTATSDWQEHAVTWSYLDDVNPDTDAGKALDDEGRGRGTGDGSFVRNLRMGDVITIWGKARFPGWVNHIEYVKIEVYWAV</sequence>
<evidence type="ECO:0000313" key="4">
    <source>
        <dbReference type="Proteomes" id="UP000594364"/>
    </source>
</evidence>
<feature type="chain" id="PRO_5034473058" description="Ankyrin repeat protein" evidence="2">
    <location>
        <begin position="17"/>
        <end position="382"/>
    </location>
</feature>
<proteinExistence type="predicted"/>
<gene>
    <name evidence="3" type="ORF">C2857_007786</name>
</gene>
<evidence type="ECO:0000256" key="2">
    <source>
        <dbReference type="SAM" id="SignalP"/>
    </source>
</evidence>
<feature type="region of interest" description="Disordered" evidence="1">
    <location>
        <begin position="229"/>
        <end position="275"/>
    </location>
</feature>
<protein>
    <recommendedName>
        <fullName evidence="5">Ankyrin repeat protein</fullName>
    </recommendedName>
</protein>
<evidence type="ECO:0000313" key="3">
    <source>
        <dbReference type="EMBL" id="QPG98611.1"/>
    </source>
</evidence>
<dbReference type="EMBL" id="CP031386">
    <property type="protein sequence ID" value="QPG98611.1"/>
    <property type="molecule type" value="Genomic_DNA"/>
</dbReference>
<evidence type="ECO:0008006" key="5">
    <source>
        <dbReference type="Google" id="ProtNLM"/>
    </source>
</evidence>
<name>A0A7S9PV11_EPIFF</name>
<organism evidence="3 4">
    <name type="scientific">Epichloe festucae (strain Fl1)</name>
    <dbReference type="NCBI Taxonomy" id="877507"/>
    <lineage>
        <taxon>Eukaryota</taxon>
        <taxon>Fungi</taxon>
        <taxon>Dikarya</taxon>
        <taxon>Ascomycota</taxon>
        <taxon>Pezizomycotina</taxon>
        <taxon>Sordariomycetes</taxon>
        <taxon>Hypocreomycetidae</taxon>
        <taxon>Hypocreales</taxon>
        <taxon>Clavicipitaceae</taxon>
        <taxon>Epichloe</taxon>
    </lineage>
</organism>
<feature type="compositionally biased region" description="Basic and acidic residues" evidence="1">
    <location>
        <begin position="257"/>
        <end position="269"/>
    </location>
</feature>
<accession>A0A7S9PV11</accession>
<dbReference type="AlphaFoldDB" id="A0A7S9PV11"/>
<reference evidence="3 4" key="1">
    <citation type="journal article" date="2018" name="PLoS Genet.">
        <title>Repeat elements organise 3D genome structure and mediate transcription in the filamentous fungus Epichloe festucae.</title>
        <authorList>
            <person name="Winter D.J."/>
            <person name="Ganley A.R.D."/>
            <person name="Young C.A."/>
            <person name="Liachko I."/>
            <person name="Schardl C.L."/>
            <person name="Dupont P.Y."/>
            <person name="Berry D."/>
            <person name="Ram A."/>
            <person name="Scott B."/>
            <person name="Cox M.P."/>
        </authorList>
    </citation>
    <scope>NUCLEOTIDE SEQUENCE [LARGE SCALE GENOMIC DNA]</scope>
    <source>
        <strain evidence="3 4">Fl1</strain>
    </source>
</reference>